<gene>
    <name evidence="1" type="ORF">DLAC_02275</name>
</gene>
<dbReference type="Proteomes" id="UP000076078">
    <property type="component" value="Unassembled WGS sequence"/>
</dbReference>
<reference evidence="1 2" key="1">
    <citation type="submission" date="2015-12" db="EMBL/GenBank/DDBJ databases">
        <title>Dictyostelia acquired genes for synthesis and detection of signals that induce cell-type specialization by lateral gene transfer from prokaryotes.</title>
        <authorList>
            <person name="Gloeckner G."/>
            <person name="Schaap P."/>
        </authorList>
    </citation>
    <scope>NUCLEOTIDE SEQUENCE [LARGE SCALE GENOMIC DNA]</scope>
    <source>
        <strain evidence="1 2">TK</strain>
    </source>
</reference>
<keyword evidence="1" id="KW-0675">Receptor</keyword>
<comment type="caution">
    <text evidence="1">The sequence shown here is derived from an EMBL/GenBank/DDBJ whole genome shotgun (WGS) entry which is preliminary data.</text>
</comment>
<keyword evidence="2" id="KW-1185">Reference proteome</keyword>
<dbReference type="GO" id="GO:0016301">
    <property type="term" value="F:kinase activity"/>
    <property type="evidence" value="ECO:0007669"/>
    <property type="project" value="UniProtKB-KW"/>
</dbReference>
<protein>
    <submittedName>
        <fullName evidence="1">Non-receptor tyrosine kinase</fullName>
    </submittedName>
</protein>
<keyword evidence="1" id="KW-0418">Kinase</keyword>
<evidence type="ECO:0000313" key="2">
    <source>
        <dbReference type="Proteomes" id="UP000076078"/>
    </source>
</evidence>
<accession>A0A152A4K3</accession>
<dbReference type="InParanoid" id="A0A152A4K3"/>
<dbReference type="AlphaFoldDB" id="A0A152A4K3"/>
<organism evidence="1 2">
    <name type="scientific">Tieghemostelium lacteum</name>
    <name type="common">Slime mold</name>
    <name type="synonym">Dictyostelium lacteum</name>
    <dbReference type="NCBI Taxonomy" id="361077"/>
    <lineage>
        <taxon>Eukaryota</taxon>
        <taxon>Amoebozoa</taxon>
        <taxon>Evosea</taxon>
        <taxon>Eumycetozoa</taxon>
        <taxon>Dictyostelia</taxon>
        <taxon>Dictyosteliales</taxon>
        <taxon>Raperosteliaceae</taxon>
        <taxon>Tieghemostelium</taxon>
    </lineage>
</organism>
<dbReference type="EMBL" id="LODT01000011">
    <property type="protein sequence ID" value="KYR01166.1"/>
    <property type="molecule type" value="Genomic_DNA"/>
</dbReference>
<name>A0A152A4K3_TIELA</name>
<proteinExistence type="predicted"/>
<evidence type="ECO:0000313" key="1">
    <source>
        <dbReference type="EMBL" id="KYR01166.1"/>
    </source>
</evidence>
<sequence length="596" mass="68999">MCGQSIFPNIIYIKILDYLIRYSRYIGMYRECMKKITGVCREWDKNIIPKLSHIRLTINRKEKYLNLLNTSINSNNNNNGYNNLLLRSVIDLYLNSETIELHQTRFEFDEYIDLIAMKSFDLQPRLKQLTQLKCITIEVPLVNLNQQLTKLDTIFPKDDKPLLPVNKLELYFQNQNSDPRDVQLMDFEGIFLSTPNLSTLAISGGVNPAKIIDIEYLANDTIFGHLTNLRMNGIHLSCKKFTRLISSAKFLTSLYLADIRYSQNIIDEQYSLFISDGIGKSQSLETVNIFNSYRYRVTLNALIQCINNSKTIHHLNISTTDILLSNFTSKASLNQIQIFNNSLRFLNFNPPVFESDTSFEPEPISLLPYWKCSSQLKTIKIDCLDTLQCQSIRNHLSCKILEFQFQESLAELLSFRLPNLKQLILNSDSKVSKKSQEFVNQLLSFVEIHVGFQLKYLHFTMTINFGNAMTILETISPSIQKIEFQIVSGWDIKKVTQVLCSNTSLYSIGFNTILDPNRESLTEMIEQLMILLSRNHNLNEIVMVGPNVQEKVNQQIVQKFSQCLKENNQYIYSLKLKLFSNSIISDIIKENLIYQF</sequence>
<keyword evidence="1" id="KW-0808">Transferase</keyword>